<reference evidence="4 5" key="1">
    <citation type="submission" date="2019-04" db="EMBL/GenBank/DDBJ databases">
        <authorList>
            <person name="Feng G."/>
            <person name="Zhu H."/>
        </authorList>
    </citation>
    <scope>NUCLEOTIDE SEQUENCE [LARGE SCALE GENOMIC DNA]</scope>
    <source>
        <strain evidence="4 5">6HR-1</strain>
    </source>
</reference>
<dbReference type="Proteomes" id="UP000297535">
    <property type="component" value="Unassembled WGS sequence"/>
</dbReference>
<dbReference type="SUPFAM" id="SSF51735">
    <property type="entry name" value="NAD(P)-binding Rossmann-fold domains"/>
    <property type="match status" value="1"/>
</dbReference>
<proteinExistence type="inferred from homology"/>
<evidence type="ECO:0000313" key="5">
    <source>
        <dbReference type="Proteomes" id="UP000297535"/>
    </source>
</evidence>
<dbReference type="Pfam" id="PF01370">
    <property type="entry name" value="Epimerase"/>
    <property type="match status" value="1"/>
</dbReference>
<dbReference type="InterPro" id="IPR036291">
    <property type="entry name" value="NAD(P)-bd_dom_sf"/>
</dbReference>
<evidence type="ECO:0000256" key="1">
    <source>
        <dbReference type="ARBA" id="ARBA00005125"/>
    </source>
</evidence>
<evidence type="ECO:0000256" key="2">
    <source>
        <dbReference type="ARBA" id="ARBA00007637"/>
    </source>
</evidence>
<gene>
    <name evidence="4" type="ORF">EU555_26905</name>
</gene>
<evidence type="ECO:0000259" key="3">
    <source>
        <dbReference type="Pfam" id="PF01370"/>
    </source>
</evidence>
<name>A0A4Z0NHJ8_9HYPH</name>
<dbReference type="InterPro" id="IPR001509">
    <property type="entry name" value="Epimerase_deHydtase"/>
</dbReference>
<keyword evidence="5" id="KW-1185">Reference proteome</keyword>
<comment type="similarity">
    <text evidence="2">Belongs to the NAD(P)-dependent epimerase/dehydratase family.</text>
</comment>
<dbReference type="EMBL" id="SRLB01000026">
    <property type="protein sequence ID" value="TGD95711.1"/>
    <property type="molecule type" value="Genomic_DNA"/>
</dbReference>
<sequence length="317" mass="33937">MRILITGGGGFIGTHLAERLSSQAELVLLDNFRRNSLRYAPKLADAPGVRVVEADVLDAAAMREAARGVDAIIHLAAIAGVSSYDREPLRTLRVNILGTVNLLEACVAGRVGRFIDFSTSEVFGPDADGVTEEDRHGIGPVSQKRWVYATSKLASEHFTLRYGEAHGFAATCVRPFNVYGPRQTGEGAIGNFCRAALAGTPLLVEGDGTAVRSWCYVSDMVSAVEAILHSPAAAGQVFNIGNPAAVETTAGLAGRIARLAGGAEIRRVEMRGAEVHRRIPAIDKAQRVLDFQPRVGLDEGLSRTLDWFRSADAGEMR</sequence>
<dbReference type="PANTHER" id="PTHR43000">
    <property type="entry name" value="DTDP-D-GLUCOSE 4,6-DEHYDRATASE-RELATED"/>
    <property type="match status" value="1"/>
</dbReference>
<accession>A0A4Z0NHJ8</accession>
<comment type="pathway">
    <text evidence="1">Bacterial outer membrane biogenesis; LPS O-antigen biosynthesis.</text>
</comment>
<protein>
    <submittedName>
        <fullName evidence="4">NAD-dependent epimerase/dehydratase family protein</fullName>
    </submittedName>
</protein>
<dbReference type="Gene3D" id="3.40.50.720">
    <property type="entry name" value="NAD(P)-binding Rossmann-like Domain"/>
    <property type="match status" value="1"/>
</dbReference>
<dbReference type="OrthoDB" id="9801785at2"/>
<dbReference type="AlphaFoldDB" id="A0A4Z0NHJ8"/>
<dbReference type="RefSeq" id="WP_135418464.1">
    <property type="nucleotide sequence ID" value="NZ_SRLB01000026.1"/>
</dbReference>
<evidence type="ECO:0000313" key="4">
    <source>
        <dbReference type="EMBL" id="TGD95711.1"/>
    </source>
</evidence>
<feature type="domain" description="NAD-dependent epimerase/dehydratase" evidence="3">
    <location>
        <begin position="3"/>
        <end position="241"/>
    </location>
</feature>
<comment type="caution">
    <text evidence="4">The sequence shown here is derived from an EMBL/GenBank/DDBJ whole genome shotgun (WGS) entry which is preliminary data.</text>
</comment>
<organism evidence="4 5">
    <name type="scientific">Methylobacterium nonmethylotrophicum</name>
    <dbReference type="NCBI Taxonomy" id="1141884"/>
    <lineage>
        <taxon>Bacteria</taxon>
        <taxon>Pseudomonadati</taxon>
        <taxon>Pseudomonadota</taxon>
        <taxon>Alphaproteobacteria</taxon>
        <taxon>Hyphomicrobiales</taxon>
        <taxon>Methylobacteriaceae</taxon>
        <taxon>Methylobacterium</taxon>
    </lineage>
</organism>